<accession>A0A813I0C9</accession>
<dbReference type="EMBL" id="CAJNNV010033352">
    <property type="protein sequence ID" value="CAE8643398.1"/>
    <property type="molecule type" value="Genomic_DNA"/>
</dbReference>
<reference evidence="1" key="1">
    <citation type="submission" date="2021-02" db="EMBL/GenBank/DDBJ databases">
        <authorList>
            <person name="Dougan E. K."/>
            <person name="Rhodes N."/>
            <person name="Thang M."/>
            <person name="Chan C."/>
        </authorList>
    </citation>
    <scope>NUCLEOTIDE SEQUENCE</scope>
</reference>
<proteinExistence type="predicted"/>
<dbReference type="AlphaFoldDB" id="A0A813I0C9"/>
<organism evidence="1 2">
    <name type="scientific">Polarella glacialis</name>
    <name type="common">Dinoflagellate</name>
    <dbReference type="NCBI Taxonomy" id="89957"/>
    <lineage>
        <taxon>Eukaryota</taxon>
        <taxon>Sar</taxon>
        <taxon>Alveolata</taxon>
        <taxon>Dinophyceae</taxon>
        <taxon>Suessiales</taxon>
        <taxon>Suessiaceae</taxon>
        <taxon>Polarella</taxon>
    </lineage>
</organism>
<evidence type="ECO:0000313" key="2">
    <source>
        <dbReference type="Proteomes" id="UP000654075"/>
    </source>
</evidence>
<sequence length="102" mass="10778">MAQPPLLAAAGVPSSLPRQAAPHCCCSPSVVTSVRAWMRALLRHSPSSKDECALASSAAPFPKAMAAKTESLMAMMDPSLAILETAKQEIRDKLAIKYGNRA</sequence>
<comment type="caution">
    <text evidence="1">The sequence shown here is derived from an EMBL/GenBank/DDBJ whole genome shotgun (WGS) entry which is preliminary data.</text>
</comment>
<name>A0A813I0C9_POLGL</name>
<protein>
    <submittedName>
        <fullName evidence="1">Uncharacterized protein</fullName>
    </submittedName>
</protein>
<keyword evidence="2" id="KW-1185">Reference proteome</keyword>
<evidence type="ECO:0000313" key="1">
    <source>
        <dbReference type="EMBL" id="CAE8643398.1"/>
    </source>
</evidence>
<gene>
    <name evidence="1" type="ORF">PGLA1383_LOCUS57744</name>
</gene>
<dbReference type="Proteomes" id="UP000654075">
    <property type="component" value="Unassembled WGS sequence"/>
</dbReference>